<organism evidence="1 2">
    <name type="scientific">Pseudomonas kribbensis</name>
    <dbReference type="NCBI Taxonomy" id="1628086"/>
    <lineage>
        <taxon>Bacteria</taxon>
        <taxon>Pseudomonadati</taxon>
        <taxon>Pseudomonadota</taxon>
        <taxon>Gammaproteobacteria</taxon>
        <taxon>Pseudomonadales</taxon>
        <taxon>Pseudomonadaceae</taxon>
        <taxon>Pseudomonas</taxon>
    </lineage>
</organism>
<dbReference type="RefSeq" id="WP_114881071.1">
    <property type="nucleotide sequence ID" value="NZ_CP029608.1"/>
</dbReference>
<protein>
    <submittedName>
        <fullName evidence="1">Uncharacterized protein</fullName>
    </submittedName>
</protein>
<evidence type="ECO:0000313" key="2">
    <source>
        <dbReference type="Proteomes" id="UP000253720"/>
    </source>
</evidence>
<dbReference type="AlphaFoldDB" id="A0A345RIX8"/>
<name>A0A345RIX8_9PSED</name>
<sequence length="342" mass="38249">MLSPAEQKQAKIVFGLIREASSLEVVREFLRDRKIPITAPNWDELYIQRVLPALESKKLTIEDLSALLRQVEEYGKQHIFLFKCSPADAQKILGRARVESIASELEVLERMTVPLHLEMPESPEIVDIRLDEAPNGTGPISLTVKICETRESSKLVEDSLDAATNRRTKTYQITKKRAISIAHLNLDGLLQVRIASRETSTKYHQQLSAMIAKILKFVPINLFEPVSLSKAKETLYNKQEDFAGVIRYSTTTAMNDFGVSMNLAASNLSKNLSDDGGSSAAMKSFMAEKGFVTGSNIWFIMPDDASRQIHVYLSGERNEFAITATCTPGEYSYVIEKILSLN</sequence>
<accession>A0A345RIX8</accession>
<dbReference type="EMBL" id="CP029608">
    <property type="protein sequence ID" value="AXI59244.1"/>
    <property type="molecule type" value="Genomic_DNA"/>
</dbReference>
<evidence type="ECO:0000313" key="1">
    <source>
        <dbReference type="EMBL" id="AXI59244.1"/>
    </source>
</evidence>
<reference evidence="1 2" key="1">
    <citation type="submission" date="2018-05" db="EMBL/GenBank/DDBJ databases">
        <title>Complete genome sequence of Pseudomonas kribbensis 46-2(T).</title>
        <authorList>
            <person name="Jeong H."/>
            <person name="Lee S.-G."/>
            <person name="Rha E."/>
            <person name="Kim H."/>
        </authorList>
    </citation>
    <scope>NUCLEOTIDE SEQUENCE [LARGE SCALE GENOMIC DNA]</scope>
    <source>
        <strain evidence="1 2">46-2</strain>
    </source>
</reference>
<dbReference type="Proteomes" id="UP000253720">
    <property type="component" value="Chromosome"/>
</dbReference>
<proteinExistence type="predicted"/>
<dbReference type="KEGG" id="pke:DLD99_01770"/>
<keyword evidence="2" id="KW-1185">Reference proteome</keyword>
<gene>
    <name evidence="1" type="ORF">DLD99_01770</name>
</gene>